<organism evidence="3 4">
    <name type="scientific">Candidatus Coprenecus stercoravium</name>
    <dbReference type="NCBI Taxonomy" id="2840735"/>
    <lineage>
        <taxon>Bacteria</taxon>
        <taxon>Pseudomonadati</taxon>
        <taxon>Bacteroidota</taxon>
        <taxon>Bacteroidia</taxon>
        <taxon>Bacteroidales</taxon>
        <taxon>Rikenellaceae</taxon>
        <taxon>Rikenellaceae incertae sedis</taxon>
        <taxon>Candidatus Coprenecus</taxon>
    </lineage>
</organism>
<dbReference type="Pfam" id="PF12836">
    <property type="entry name" value="HHH_3"/>
    <property type="match status" value="1"/>
</dbReference>
<proteinExistence type="predicted"/>
<dbReference type="EMBL" id="DXAW01000113">
    <property type="protein sequence ID" value="HIZ86145.1"/>
    <property type="molecule type" value="Genomic_DNA"/>
</dbReference>
<accession>A0A9D2GRK7</accession>
<keyword evidence="2" id="KW-1133">Transmembrane helix</keyword>
<dbReference type="AlphaFoldDB" id="A0A9D2GRK7"/>
<keyword evidence="2" id="KW-0472">Membrane</keyword>
<dbReference type="GO" id="GO:0015628">
    <property type="term" value="P:protein secretion by the type II secretion system"/>
    <property type="evidence" value="ECO:0007669"/>
    <property type="project" value="TreeGrafter"/>
</dbReference>
<dbReference type="InterPro" id="IPR010994">
    <property type="entry name" value="RuvA_2-like"/>
</dbReference>
<evidence type="ECO:0000256" key="1">
    <source>
        <dbReference type="SAM" id="MobiDB-lite"/>
    </source>
</evidence>
<dbReference type="SUPFAM" id="SSF47781">
    <property type="entry name" value="RuvA domain 2-like"/>
    <property type="match status" value="1"/>
</dbReference>
<reference evidence="3" key="1">
    <citation type="journal article" date="2021" name="PeerJ">
        <title>Extensive microbial diversity within the chicken gut microbiome revealed by metagenomics and culture.</title>
        <authorList>
            <person name="Gilroy R."/>
            <person name="Ravi A."/>
            <person name="Getino M."/>
            <person name="Pursley I."/>
            <person name="Horton D.L."/>
            <person name="Alikhan N.F."/>
            <person name="Baker D."/>
            <person name="Gharbi K."/>
            <person name="Hall N."/>
            <person name="Watson M."/>
            <person name="Adriaenssens E.M."/>
            <person name="Foster-Nyarko E."/>
            <person name="Jarju S."/>
            <person name="Secka A."/>
            <person name="Antonio M."/>
            <person name="Oren A."/>
            <person name="Chaudhuri R.R."/>
            <person name="La Ragione R."/>
            <person name="Hildebrand F."/>
            <person name="Pallen M.J."/>
        </authorList>
    </citation>
    <scope>NUCLEOTIDE SEQUENCE</scope>
    <source>
        <strain evidence="3">Gambia16-554</strain>
    </source>
</reference>
<dbReference type="PANTHER" id="PTHR21180">
    <property type="entry name" value="ENDONUCLEASE/EXONUCLEASE/PHOSPHATASE FAMILY DOMAIN-CONTAINING PROTEIN 1"/>
    <property type="match status" value="1"/>
</dbReference>
<dbReference type="PANTHER" id="PTHR21180:SF32">
    <property type="entry name" value="ENDONUCLEASE_EXONUCLEASE_PHOSPHATASE FAMILY DOMAIN-CONTAINING PROTEIN 1"/>
    <property type="match status" value="1"/>
</dbReference>
<dbReference type="GO" id="GO:0015627">
    <property type="term" value="C:type II protein secretion system complex"/>
    <property type="evidence" value="ECO:0007669"/>
    <property type="project" value="TreeGrafter"/>
</dbReference>
<dbReference type="Proteomes" id="UP000824115">
    <property type="component" value="Unassembled WGS sequence"/>
</dbReference>
<name>A0A9D2GRK7_9BACT</name>
<evidence type="ECO:0000256" key="2">
    <source>
        <dbReference type="SAM" id="Phobius"/>
    </source>
</evidence>
<protein>
    <submittedName>
        <fullName evidence="3">Helix-hairpin-helix domain-containing protein</fullName>
    </submittedName>
</protein>
<dbReference type="Gene3D" id="1.10.150.320">
    <property type="entry name" value="Photosystem II 12 kDa extrinsic protein"/>
    <property type="match status" value="1"/>
</dbReference>
<feature type="region of interest" description="Disordered" evidence="1">
    <location>
        <begin position="61"/>
        <end position="106"/>
    </location>
</feature>
<gene>
    <name evidence="3" type="ORF">IAC04_06615</name>
</gene>
<comment type="caution">
    <text evidence="3">The sequence shown here is derived from an EMBL/GenBank/DDBJ whole genome shotgun (WGS) entry which is preliminary data.</text>
</comment>
<evidence type="ECO:0000313" key="4">
    <source>
        <dbReference type="Proteomes" id="UP000824115"/>
    </source>
</evidence>
<feature type="transmembrane region" description="Helical" evidence="2">
    <location>
        <begin position="20"/>
        <end position="40"/>
    </location>
</feature>
<reference evidence="3" key="2">
    <citation type="submission" date="2021-04" db="EMBL/GenBank/DDBJ databases">
        <authorList>
            <person name="Gilroy R."/>
        </authorList>
    </citation>
    <scope>NUCLEOTIDE SEQUENCE</scope>
    <source>
        <strain evidence="3">Gambia16-554</strain>
    </source>
</reference>
<keyword evidence="2" id="KW-0812">Transmembrane</keyword>
<evidence type="ECO:0000313" key="3">
    <source>
        <dbReference type="EMBL" id="HIZ86145.1"/>
    </source>
</evidence>
<sequence length="251" mass="27783">MWEEEKKKKGKTERLFSNGVVILVFLILAAQSVVFARYLIREHRHSGAAAAPDTAAVQNAGNYAGKDTTAPRTGPPPQKAGSGNKKTDRTADSGDGVAAGSPAAKPENQRLEYDYDGWKWDMVELNSADSAALDELPGIGPYYARQIIRYRERLGCYADISQLLDIRGIDTALLRRLADRLYIEPFSVRRLDLRTMSLDSMSAHPYIGPYAAKGIERLRRTVPDSIFSVQAILDHGIITPAQARRLSLYCD</sequence>
<dbReference type="InterPro" id="IPR051675">
    <property type="entry name" value="Endo/Exo/Phosphatase_dom_1"/>
</dbReference>